<protein>
    <submittedName>
        <fullName evidence="1">Uncharacterized protein</fullName>
    </submittedName>
</protein>
<reference evidence="1" key="1">
    <citation type="submission" date="2023-10" db="EMBL/GenBank/DDBJ databases">
        <authorList>
            <person name="Guldener U."/>
        </authorList>
    </citation>
    <scope>NUCLEOTIDE SEQUENCE</scope>
    <source>
        <strain evidence="1">Mp4</strain>
    </source>
</reference>
<dbReference type="Proteomes" id="UP001294444">
    <property type="component" value="Unassembled WGS sequence"/>
</dbReference>
<evidence type="ECO:0000313" key="1">
    <source>
        <dbReference type="EMBL" id="SNX86519.1"/>
    </source>
</evidence>
<sequence>MTERVETEREHRREIAANPTRAIPATLGVCAYQPELSSPPKSFASKHTAQHSKFTVSGSSAHVPSFYAIFATRKSQIGTRVEGRRDCRESCPDQPNWAVDSKALVTLPLLMRRCTNLKTTVGIFWAHDEYTDGLDLLIVATHSLDTRPASSQAQPRSGSKASVVKLEVCQLRCGLLWCLWGNHDEADTAVRFPMMQPQTKLNLPGVRSSKFDTHYGLDWTLTC</sequence>
<dbReference type="AlphaFoldDB" id="A0AAJ5C7G7"/>
<dbReference type="EMBL" id="OAPG01000014">
    <property type="protein sequence ID" value="SNX86519.1"/>
    <property type="molecule type" value="Genomic_DNA"/>
</dbReference>
<gene>
    <name evidence="1" type="ORF">MEPE_05228</name>
</gene>
<comment type="caution">
    <text evidence="1">The sequence shown here is derived from an EMBL/GenBank/DDBJ whole genome shotgun (WGS) entry which is preliminary data.</text>
</comment>
<organism evidence="1 2">
    <name type="scientific">Melanopsichium pennsylvanicum</name>
    <dbReference type="NCBI Taxonomy" id="63383"/>
    <lineage>
        <taxon>Eukaryota</taxon>
        <taxon>Fungi</taxon>
        <taxon>Dikarya</taxon>
        <taxon>Basidiomycota</taxon>
        <taxon>Ustilaginomycotina</taxon>
        <taxon>Ustilaginomycetes</taxon>
        <taxon>Ustilaginales</taxon>
        <taxon>Ustilaginaceae</taxon>
        <taxon>Melanopsichium</taxon>
    </lineage>
</organism>
<keyword evidence="2" id="KW-1185">Reference proteome</keyword>
<proteinExistence type="predicted"/>
<accession>A0AAJ5C7G7</accession>
<name>A0AAJ5C7G7_9BASI</name>
<evidence type="ECO:0000313" key="2">
    <source>
        <dbReference type="Proteomes" id="UP001294444"/>
    </source>
</evidence>